<accession>A0A654M062</accession>
<dbReference type="OrthoDB" id="187906at2157"/>
<evidence type="ECO:0000313" key="3">
    <source>
        <dbReference type="Proteomes" id="UP000058925"/>
    </source>
</evidence>
<dbReference type="Proteomes" id="UP000058925">
    <property type="component" value="Chromosome"/>
</dbReference>
<name>A0A654M062_9ARCH</name>
<gene>
    <name evidence="2" type="ORF">NMY3_01676</name>
</gene>
<evidence type="ECO:0000313" key="2">
    <source>
        <dbReference type="EMBL" id="ALI35879.1"/>
    </source>
</evidence>
<protein>
    <submittedName>
        <fullName evidence="2">CHRD domain protein</fullName>
    </submittedName>
</protein>
<reference evidence="3" key="1">
    <citation type="submission" date="2015-10" db="EMBL/GenBank/DDBJ databases">
        <title>Niche specialization of a soil ammonia-oxidizing archaeon, Candidatus Nitrosocosmicus oleophilus.</title>
        <authorList>
            <person name="Jung M.-Y."/>
            <person name="Rhee S.-K."/>
        </authorList>
    </citation>
    <scope>NUCLEOTIDE SEQUENCE [LARGE SCALE GENOMIC DNA]</scope>
    <source>
        <strain evidence="3">MY3</strain>
    </source>
</reference>
<proteinExistence type="predicted"/>
<dbReference type="GeneID" id="60421694"/>
<keyword evidence="3" id="KW-1185">Reference proteome</keyword>
<dbReference type="SMART" id="SM00754">
    <property type="entry name" value="CHRD"/>
    <property type="match status" value="1"/>
</dbReference>
<dbReference type="InterPro" id="IPR010895">
    <property type="entry name" value="CHRD"/>
</dbReference>
<evidence type="ECO:0000259" key="1">
    <source>
        <dbReference type="PROSITE" id="PS50933"/>
    </source>
</evidence>
<organism evidence="2 3">
    <name type="scientific">Candidatus Nitrosocosmicus oleophilus</name>
    <dbReference type="NCBI Taxonomy" id="1353260"/>
    <lineage>
        <taxon>Archaea</taxon>
        <taxon>Nitrososphaerota</taxon>
        <taxon>Nitrososphaeria</taxon>
        <taxon>Nitrososphaerales</taxon>
        <taxon>Nitrososphaeraceae</taxon>
        <taxon>Candidatus Nitrosocosmicus</taxon>
    </lineage>
</organism>
<dbReference type="EMBL" id="CP012850">
    <property type="protein sequence ID" value="ALI35879.1"/>
    <property type="molecule type" value="Genomic_DNA"/>
</dbReference>
<dbReference type="Pfam" id="PF07452">
    <property type="entry name" value="CHRD"/>
    <property type="match status" value="1"/>
</dbReference>
<dbReference type="AlphaFoldDB" id="A0A654M062"/>
<sequence>MKQDRNKFVKIPSTKFVVAVTLCFSLLVIITVTNMMSPSSIKFPTFALAQGQQNFTANLTGQDVVPPSNSKASGTSEFTLNSDGMSMNYEVYVKDIDGVTLAQIYQGQEDGNGPALSTLIRFKDITPSGPVNGLLTQGMITADNLQGPLIGKQVSDLAELMENNNTYVEIQTTENPNGEIRGQIGK</sequence>
<dbReference type="PROSITE" id="PS50933">
    <property type="entry name" value="CHRD"/>
    <property type="match status" value="1"/>
</dbReference>
<dbReference type="KEGG" id="taa:NMY3_01676"/>
<feature type="domain" description="CHRD" evidence="1">
    <location>
        <begin position="51"/>
        <end position="186"/>
    </location>
</feature>
<dbReference type="RefSeq" id="WP_196818256.1">
    <property type="nucleotide sequence ID" value="NZ_CP012850.1"/>
</dbReference>